<feature type="domain" description="Response regulatory" evidence="4">
    <location>
        <begin position="3"/>
        <end position="117"/>
    </location>
</feature>
<name>A0A928ZUZ6_LEPEC</name>
<accession>A0A928ZUZ6</accession>
<evidence type="ECO:0000256" key="3">
    <source>
        <dbReference type="SAM" id="MobiDB-lite"/>
    </source>
</evidence>
<dbReference type="AlphaFoldDB" id="A0A928ZUZ6"/>
<keyword evidence="1 2" id="KW-0597">Phosphoprotein</keyword>
<comment type="caution">
    <text evidence="5">The sequence shown here is derived from an EMBL/GenBank/DDBJ whole genome shotgun (WGS) entry which is preliminary data.</text>
</comment>
<feature type="domain" description="Response regulatory" evidence="4">
    <location>
        <begin position="154"/>
        <end position="270"/>
    </location>
</feature>
<dbReference type="RefSeq" id="WP_193993904.1">
    <property type="nucleotide sequence ID" value="NZ_JADEXP010000130.1"/>
</dbReference>
<organism evidence="5 6">
    <name type="scientific">Leptolyngbya cf. ectocarpi LEGE 11479</name>
    <dbReference type="NCBI Taxonomy" id="1828722"/>
    <lineage>
        <taxon>Bacteria</taxon>
        <taxon>Bacillati</taxon>
        <taxon>Cyanobacteriota</taxon>
        <taxon>Cyanophyceae</taxon>
        <taxon>Leptolyngbyales</taxon>
        <taxon>Leptolyngbyaceae</taxon>
        <taxon>Leptolyngbya group</taxon>
        <taxon>Leptolyngbya</taxon>
    </lineage>
</organism>
<evidence type="ECO:0000313" key="6">
    <source>
        <dbReference type="Proteomes" id="UP000615026"/>
    </source>
</evidence>
<dbReference type="SUPFAM" id="SSF52172">
    <property type="entry name" value="CheY-like"/>
    <property type="match status" value="2"/>
</dbReference>
<gene>
    <name evidence="5" type="ORF">IQ260_14940</name>
</gene>
<dbReference type="Gene3D" id="3.40.50.2300">
    <property type="match status" value="2"/>
</dbReference>
<dbReference type="PANTHER" id="PTHR44591:SF23">
    <property type="entry name" value="CHEY SUBFAMILY"/>
    <property type="match status" value="1"/>
</dbReference>
<evidence type="ECO:0000256" key="2">
    <source>
        <dbReference type="PROSITE-ProRule" id="PRU00169"/>
    </source>
</evidence>
<evidence type="ECO:0000313" key="5">
    <source>
        <dbReference type="EMBL" id="MBE9067948.1"/>
    </source>
</evidence>
<dbReference type="Proteomes" id="UP000615026">
    <property type="component" value="Unassembled WGS sequence"/>
</dbReference>
<feature type="region of interest" description="Disordered" evidence="3">
    <location>
        <begin position="120"/>
        <end position="142"/>
    </location>
</feature>
<dbReference type="InterPro" id="IPR050595">
    <property type="entry name" value="Bact_response_regulator"/>
</dbReference>
<feature type="modified residue" description="4-aspartylphosphate" evidence="2">
    <location>
        <position position="52"/>
    </location>
</feature>
<dbReference type="InterPro" id="IPR001789">
    <property type="entry name" value="Sig_transdc_resp-reg_receiver"/>
</dbReference>
<comment type="caution">
    <text evidence="2">Lacks conserved residue(s) required for the propagation of feature annotation.</text>
</comment>
<dbReference type="Pfam" id="PF00072">
    <property type="entry name" value="Response_reg"/>
    <property type="match status" value="2"/>
</dbReference>
<dbReference type="CDD" id="cd00156">
    <property type="entry name" value="REC"/>
    <property type="match status" value="1"/>
</dbReference>
<proteinExistence type="predicted"/>
<dbReference type="GO" id="GO:0000160">
    <property type="term" value="P:phosphorelay signal transduction system"/>
    <property type="evidence" value="ECO:0007669"/>
    <property type="project" value="InterPro"/>
</dbReference>
<dbReference type="EMBL" id="JADEXP010000130">
    <property type="protein sequence ID" value="MBE9067948.1"/>
    <property type="molecule type" value="Genomic_DNA"/>
</dbReference>
<dbReference type="PROSITE" id="PS50110">
    <property type="entry name" value="RESPONSE_REGULATORY"/>
    <property type="match status" value="2"/>
</dbReference>
<evidence type="ECO:0000256" key="1">
    <source>
        <dbReference type="ARBA" id="ARBA00022553"/>
    </source>
</evidence>
<protein>
    <submittedName>
        <fullName evidence="5">Response regulator</fullName>
    </submittedName>
</protein>
<keyword evidence="6" id="KW-1185">Reference proteome</keyword>
<sequence>MAKILLINSERTSRQILEHAFMLYEHEVVTTQHGDEGVTLAVTESPDIIVMDMDAVGLNGWQVIKVLKESRTTWSIPVIAMADPTITGQMLLQTGFDTYERKPVSARYVLQKIDALVDSPSSVKGLSQPNAPLSSSDGCAPTTSDDQYQLDHTTVAYVDNNLADSQAMAKIVQGAGYNYVNISEPLQVLPQLIEHSPQLIFLELALPVVNGYELCAQIRRISSLKKTPIIIVTNNDRIADRFRAKLVGSSDFLSKPIRVKPVLKVLIKYLSSRSTV</sequence>
<reference evidence="5" key="1">
    <citation type="submission" date="2020-10" db="EMBL/GenBank/DDBJ databases">
        <authorList>
            <person name="Castelo-Branco R."/>
            <person name="Eusebio N."/>
            <person name="Adriana R."/>
            <person name="Vieira A."/>
            <person name="Brugerolle De Fraissinette N."/>
            <person name="Rezende De Castro R."/>
            <person name="Schneider M.P."/>
            <person name="Vasconcelos V."/>
            <person name="Leao P.N."/>
        </authorList>
    </citation>
    <scope>NUCLEOTIDE SEQUENCE</scope>
    <source>
        <strain evidence="5">LEGE 11479</strain>
    </source>
</reference>
<dbReference type="InterPro" id="IPR011006">
    <property type="entry name" value="CheY-like_superfamily"/>
</dbReference>
<dbReference type="PANTHER" id="PTHR44591">
    <property type="entry name" value="STRESS RESPONSE REGULATOR PROTEIN 1"/>
    <property type="match status" value="1"/>
</dbReference>
<dbReference type="SMART" id="SM00448">
    <property type="entry name" value="REC"/>
    <property type="match status" value="2"/>
</dbReference>
<evidence type="ECO:0000259" key="4">
    <source>
        <dbReference type="PROSITE" id="PS50110"/>
    </source>
</evidence>